<keyword evidence="2" id="KW-1185">Reference proteome</keyword>
<sequence>MPNPADLPQELFHLVPDHALTAEEPDAQRLCSLSLLSRNWTLWKFLRTVRQNPHLAARVQTLKIGNWGFYPKAAVQGGDFRPAADEVELVRRAIHDAGIGHLEQRIIESLAKKDRRSLMALLLASLPNLVTVHAHVPMSDPVLGEVLRQTLEPRGRDEVHPLPGHEPQIPGMVKRYKVYGQVLFICPEQNWRQGQRTLLFLQFDEFDGLSSVRTECRPINVYSPAHDLDAPSSEGPVDDDMHWMAWLDRDGWLGVWQKATSRGWTGWI</sequence>
<organism evidence="1 2">
    <name type="scientific">Aspergillus wentii DTO 134E9</name>
    <dbReference type="NCBI Taxonomy" id="1073089"/>
    <lineage>
        <taxon>Eukaryota</taxon>
        <taxon>Fungi</taxon>
        <taxon>Dikarya</taxon>
        <taxon>Ascomycota</taxon>
        <taxon>Pezizomycotina</taxon>
        <taxon>Eurotiomycetes</taxon>
        <taxon>Eurotiomycetidae</taxon>
        <taxon>Eurotiales</taxon>
        <taxon>Aspergillaceae</taxon>
        <taxon>Aspergillus</taxon>
        <taxon>Aspergillus subgen. Cremei</taxon>
    </lineage>
</organism>
<dbReference type="AlphaFoldDB" id="A0A1L9RTW4"/>
<dbReference type="EMBL" id="KV878210">
    <property type="protein sequence ID" value="OJJ38323.1"/>
    <property type="molecule type" value="Genomic_DNA"/>
</dbReference>
<dbReference type="RefSeq" id="XP_040691999.1">
    <property type="nucleotide sequence ID" value="XM_040831815.1"/>
</dbReference>
<proteinExistence type="predicted"/>
<dbReference type="GeneID" id="63747663"/>
<accession>A0A1L9RTW4</accession>
<name>A0A1L9RTW4_ASPWE</name>
<reference evidence="2" key="1">
    <citation type="journal article" date="2017" name="Genome Biol.">
        <title>Comparative genomics reveals high biological diversity and specific adaptations in the industrially and medically important fungal genus Aspergillus.</title>
        <authorList>
            <person name="de Vries R.P."/>
            <person name="Riley R."/>
            <person name="Wiebenga A."/>
            <person name="Aguilar-Osorio G."/>
            <person name="Amillis S."/>
            <person name="Uchima C.A."/>
            <person name="Anderluh G."/>
            <person name="Asadollahi M."/>
            <person name="Askin M."/>
            <person name="Barry K."/>
            <person name="Battaglia E."/>
            <person name="Bayram O."/>
            <person name="Benocci T."/>
            <person name="Braus-Stromeyer S.A."/>
            <person name="Caldana C."/>
            <person name="Canovas D."/>
            <person name="Cerqueira G.C."/>
            <person name="Chen F."/>
            <person name="Chen W."/>
            <person name="Choi C."/>
            <person name="Clum A."/>
            <person name="Dos Santos R.A."/>
            <person name="Damasio A.R."/>
            <person name="Diallinas G."/>
            <person name="Emri T."/>
            <person name="Fekete E."/>
            <person name="Flipphi M."/>
            <person name="Freyberg S."/>
            <person name="Gallo A."/>
            <person name="Gournas C."/>
            <person name="Habgood R."/>
            <person name="Hainaut M."/>
            <person name="Harispe M.L."/>
            <person name="Henrissat B."/>
            <person name="Hilden K.S."/>
            <person name="Hope R."/>
            <person name="Hossain A."/>
            <person name="Karabika E."/>
            <person name="Karaffa L."/>
            <person name="Karanyi Z."/>
            <person name="Krasevec N."/>
            <person name="Kuo A."/>
            <person name="Kusch H."/>
            <person name="LaButti K."/>
            <person name="Lagendijk E.L."/>
            <person name="Lapidus A."/>
            <person name="Levasseur A."/>
            <person name="Lindquist E."/>
            <person name="Lipzen A."/>
            <person name="Logrieco A.F."/>
            <person name="MacCabe A."/>
            <person name="Maekelae M.R."/>
            <person name="Malavazi I."/>
            <person name="Melin P."/>
            <person name="Meyer V."/>
            <person name="Mielnichuk N."/>
            <person name="Miskei M."/>
            <person name="Molnar A.P."/>
            <person name="Mule G."/>
            <person name="Ngan C.Y."/>
            <person name="Orejas M."/>
            <person name="Orosz E."/>
            <person name="Ouedraogo J.P."/>
            <person name="Overkamp K.M."/>
            <person name="Park H.-S."/>
            <person name="Perrone G."/>
            <person name="Piumi F."/>
            <person name="Punt P.J."/>
            <person name="Ram A.F."/>
            <person name="Ramon A."/>
            <person name="Rauscher S."/>
            <person name="Record E."/>
            <person name="Riano-Pachon D.M."/>
            <person name="Robert V."/>
            <person name="Roehrig J."/>
            <person name="Ruller R."/>
            <person name="Salamov A."/>
            <person name="Salih N.S."/>
            <person name="Samson R.A."/>
            <person name="Sandor E."/>
            <person name="Sanguinetti M."/>
            <person name="Schuetze T."/>
            <person name="Sepcic K."/>
            <person name="Shelest E."/>
            <person name="Sherlock G."/>
            <person name="Sophianopoulou V."/>
            <person name="Squina F.M."/>
            <person name="Sun H."/>
            <person name="Susca A."/>
            <person name="Todd R.B."/>
            <person name="Tsang A."/>
            <person name="Unkles S.E."/>
            <person name="van de Wiele N."/>
            <person name="van Rossen-Uffink D."/>
            <person name="Oliveira J.V."/>
            <person name="Vesth T.C."/>
            <person name="Visser J."/>
            <person name="Yu J.-H."/>
            <person name="Zhou M."/>
            <person name="Andersen M.R."/>
            <person name="Archer D.B."/>
            <person name="Baker S.E."/>
            <person name="Benoit I."/>
            <person name="Brakhage A.A."/>
            <person name="Braus G.H."/>
            <person name="Fischer R."/>
            <person name="Frisvad J.C."/>
            <person name="Goldman G.H."/>
            <person name="Houbraken J."/>
            <person name="Oakley B."/>
            <person name="Pocsi I."/>
            <person name="Scazzocchio C."/>
            <person name="Seiboth B."/>
            <person name="vanKuyk P.A."/>
            <person name="Wortman J."/>
            <person name="Dyer P.S."/>
            <person name="Grigoriev I.V."/>
        </authorList>
    </citation>
    <scope>NUCLEOTIDE SEQUENCE [LARGE SCALE GENOMIC DNA]</scope>
    <source>
        <strain evidence="2">DTO 134E9</strain>
    </source>
</reference>
<evidence type="ECO:0000313" key="1">
    <source>
        <dbReference type="EMBL" id="OJJ38323.1"/>
    </source>
</evidence>
<dbReference type="Proteomes" id="UP000184383">
    <property type="component" value="Unassembled WGS sequence"/>
</dbReference>
<gene>
    <name evidence="1" type="ORF">ASPWEDRAFT_179887</name>
</gene>
<dbReference type="STRING" id="1073089.A0A1L9RTW4"/>
<dbReference type="OrthoDB" id="5402033at2759"/>
<dbReference type="VEuPathDB" id="FungiDB:ASPWEDRAFT_179887"/>
<evidence type="ECO:0000313" key="2">
    <source>
        <dbReference type="Proteomes" id="UP000184383"/>
    </source>
</evidence>
<protein>
    <submittedName>
        <fullName evidence="1">Uncharacterized protein</fullName>
    </submittedName>
</protein>